<protein>
    <recommendedName>
        <fullName evidence="3">Stage II sporulation protein M</fullName>
    </recommendedName>
</protein>
<feature type="transmembrane region" description="Helical" evidence="1">
    <location>
        <begin position="195"/>
        <end position="216"/>
    </location>
</feature>
<dbReference type="Pfam" id="PF01944">
    <property type="entry name" value="SpoIIM"/>
    <property type="match status" value="1"/>
</dbReference>
<dbReference type="PANTHER" id="PTHR35337:SF1">
    <property type="entry name" value="SLR1478 PROTEIN"/>
    <property type="match status" value="1"/>
</dbReference>
<proteinExistence type="predicted"/>
<feature type="transmembrane region" description="Helical" evidence="1">
    <location>
        <begin position="122"/>
        <end position="143"/>
    </location>
</feature>
<feature type="transmembrane region" description="Helical" evidence="1">
    <location>
        <begin position="288"/>
        <end position="309"/>
    </location>
</feature>
<keyword evidence="1" id="KW-0472">Membrane</keyword>
<dbReference type="PANTHER" id="PTHR35337">
    <property type="entry name" value="SLR1478 PROTEIN"/>
    <property type="match status" value="1"/>
</dbReference>
<organism evidence="2">
    <name type="scientific">uncultured Thiotrichaceae bacterium</name>
    <dbReference type="NCBI Taxonomy" id="298394"/>
    <lineage>
        <taxon>Bacteria</taxon>
        <taxon>Pseudomonadati</taxon>
        <taxon>Pseudomonadota</taxon>
        <taxon>Gammaproteobacteria</taxon>
        <taxon>Thiotrichales</taxon>
        <taxon>Thiotrichaceae</taxon>
        <taxon>environmental samples</taxon>
    </lineage>
</organism>
<evidence type="ECO:0000256" key="1">
    <source>
        <dbReference type="SAM" id="Phobius"/>
    </source>
</evidence>
<evidence type="ECO:0008006" key="3">
    <source>
        <dbReference type="Google" id="ProtNLM"/>
    </source>
</evidence>
<sequence length="341" mass="38437">MKQSQFVEQNERAWQLIEAWMDRQKMSTKGRKKQKRLAAEETAEISETTGDEIDFPAAYRQLCHHLALAQSRMYSPLLIDRLNQLVIRGHHQLYATRMHFWHRVVDFFLLDFPRLIRQEWKAVALACMLFFGSFFAMIIAIQVEPELAYTIMSGEQAAQMEDMYDPAQHSRLGRIREADSDVMMFGFYIRNNTGIGFQVFAGGLLFGLGSLFFLLYNGLVIGAAAGHLTQMGYIETFWGFVAGHSAFELTAIALSGAAGFKLAEALLMPGRKSRRLALLDNSKIAIRIMYGSATLFIMAAFVEAFWSSLAIIPAAVKYAVGVILWTLVISYFVRVGRSPSA</sequence>
<gene>
    <name evidence="2" type="ORF">HELGO_WM36623</name>
</gene>
<keyword evidence="1" id="KW-1133">Transmembrane helix</keyword>
<keyword evidence="1" id="KW-0812">Transmembrane</keyword>
<evidence type="ECO:0000313" key="2">
    <source>
        <dbReference type="EMBL" id="CAA6815917.1"/>
    </source>
</evidence>
<accession>A0A6S6THI5</accession>
<name>A0A6S6THI5_9GAMM</name>
<reference evidence="2" key="1">
    <citation type="submission" date="2020-01" db="EMBL/GenBank/DDBJ databases">
        <authorList>
            <person name="Meier V. D."/>
            <person name="Meier V D."/>
        </authorList>
    </citation>
    <scope>NUCLEOTIDE SEQUENCE</scope>
    <source>
        <strain evidence="2">HLG_WM_MAG_09</strain>
    </source>
</reference>
<dbReference type="AlphaFoldDB" id="A0A6S6THI5"/>
<dbReference type="InterPro" id="IPR002798">
    <property type="entry name" value="SpoIIM-like"/>
</dbReference>
<feature type="transmembrane region" description="Helical" evidence="1">
    <location>
        <begin position="315"/>
        <end position="333"/>
    </location>
</feature>
<dbReference type="EMBL" id="CACVAT010000256">
    <property type="protein sequence ID" value="CAA6815917.1"/>
    <property type="molecule type" value="Genomic_DNA"/>
</dbReference>